<organism evidence="2">
    <name type="scientific">Polynucleobacter necessarius subsp. necessarius (strain STIR1)</name>
    <dbReference type="NCBI Taxonomy" id="452638"/>
    <lineage>
        <taxon>Bacteria</taxon>
        <taxon>Pseudomonadati</taxon>
        <taxon>Pseudomonadota</taxon>
        <taxon>Betaproteobacteria</taxon>
        <taxon>Burkholderiales</taxon>
        <taxon>Burkholderiaceae</taxon>
        <taxon>Polynucleobacter</taxon>
    </lineage>
</organism>
<dbReference type="GO" id="GO:0016787">
    <property type="term" value="F:hydrolase activity"/>
    <property type="evidence" value="ECO:0007669"/>
    <property type="project" value="UniProtKB-KW"/>
</dbReference>
<keyword evidence="1" id="KW-0732">Signal</keyword>
<name>B1XUW5_POLNS</name>
<sequence length="95" mass="10535">MKLKAQALFVLISCIFLGQAFAAGKIQMSEYMVQSDTPGISLYVRNKHMAGMKKFSAEKTLLYVHGLTYPAETAFDLSLGGTSWMEFMATHGYDV</sequence>
<dbReference type="HOGENOM" id="CLU_2370434_0_0_4"/>
<protein>
    <submittedName>
        <fullName evidence="2">Alpha/beta hydrolase fold</fullName>
    </submittedName>
</protein>
<feature type="chain" id="PRO_5002770909" evidence="1">
    <location>
        <begin position="23"/>
        <end position="95"/>
    </location>
</feature>
<dbReference type="KEGG" id="pne:Pnec_0951"/>
<dbReference type="EMBL" id="CP001010">
    <property type="protein sequence ID" value="ACB44142.1"/>
    <property type="molecule type" value="Genomic_DNA"/>
</dbReference>
<dbReference type="eggNOG" id="COG2267">
    <property type="taxonomic scope" value="Bacteria"/>
</dbReference>
<reference evidence="2" key="1">
    <citation type="submission" date="2008-03" db="EMBL/GenBank/DDBJ databases">
        <title>Complete sequence of Polynucleobacter necessarius STIR1.</title>
        <authorList>
            <consortium name="US DOE Joint Genome Institute"/>
            <person name="Copeland A."/>
            <person name="Lucas S."/>
            <person name="Lapidus A."/>
            <person name="Barry K."/>
            <person name="Detter J.C."/>
            <person name="Glavina del Rio T."/>
            <person name="Hammon N."/>
            <person name="Israni S."/>
            <person name="Dalin E."/>
            <person name="Tice H."/>
            <person name="Pitluck S."/>
            <person name="Chain P."/>
            <person name="Malfatti S."/>
            <person name="Shin M."/>
            <person name="Vergez L."/>
            <person name="Schmutz J."/>
            <person name="Larimer F."/>
            <person name="Land M."/>
            <person name="Hauser L."/>
            <person name="Kyrpides N."/>
            <person name="Kim E."/>
            <person name="Hahn M."/>
            <person name="Richardson P."/>
        </authorList>
    </citation>
    <scope>NUCLEOTIDE SEQUENCE [LARGE SCALE GENOMIC DNA]</scope>
    <source>
        <strain evidence="2">STIR1</strain>
    </source>
</reference>
<feature type="signal peptide" evidence="1">
    <location>
        <begin position="1"/>
        <end position="22"/>
    </location>
</feature>
<keyword evidence="2" id="KW-0378">Hydrolase</keyword>
<proteinExistence type="predicted"/>
<accession>B1XUW5</accession>
<evidence type="ECO:0000256" key="1">
    <source>
        <dbReference type="SAM" id="SignalP"/>
    </source>
</evidence>
<evidence type="ECO:0000313" key="2">
    <source>
        <dbReference type="EMBL" id="ACB44142.1"/>
    </source>
</evidence>
<dbReference type="STRING" id="452638.Pnec_0951"/>
<dbReference type="AlphaFoldDB" id="B1XUW5"/>
<gene>
    <name evidence="2" type="ordered locus">Pnec_0951</name>
</gene>